<dbReference type="EMBL" id="JAFITR010000062">
    <property type="protein sequence ID" value="MBN4067088.1"/>
    <property type="molecule type" value="Genomic_DNA"/>
</dbReference>
<name>A0ABS3ATX2_9BACT</name>
<organism evidence="3 4">
    <name type="scientific">Simkania negevensis</name>
    <dbReference type="NCBI Taxonomy" id="83561"/>
    <lineage>
        <taxon>Bacteria</taxon>
        <taxon>Pseudomonadati</taxon>
        <taxon>Chlamydiota</taxon>
        <taxon>Chlamydiia</taxon>
        <taxon>Parachlamydiales</taxon>
        <taxon>Simkaniaceae</taxon>
        <taxon>Simkania</taxon>
    </lineage>
</organism>
<gene>
    <name evidence="3" type="ORF">JYU14_03290</name>
</gene>
<evidence type="ECO:0000313" key="3">
    <source>
        <dbReference type="EMBL" id="MBN4067088.1"/>
    </source>
</evidence>
<dbReference type="Pfam" id="PF03677">
    <property type="entry name" value="UPF0137"/>
    <property type="match status" value="1"/>
</dbReference>
<evidence type="ECO:0000256" key="2">
    <source>
        <dbReference type="SAM" id="Coils"/>
    </source>
</evidence>
<keyword evidence="4" id="KW-1185">Reference proteome</keyword>
<proteinExistence type="inferred from homology"/>
<comment type="similarity">
    <text evidence="1">Belongs to the UPF0137 (pGP6-D) family.</text>
</comment>
<keyword evidence="2" id="KW-0175">Coiled coil</keyword>
<sequence>MSKVNSFLSKRLKNTTEKNVKMAQLAEKSADGGLNSFAGVFGLSKLNQREKDEIEELLNLYKEEHQDIDEDLQRLIEITSEVKAISNQAALLHGERIKRAQVILTRYRDGAFSSWLVAVYGNRQTPYNFLQYFEFFRTMPRELHPQIESMPRQAVYTLASRSGPDEMKADVVKDFQGETKQELLLKIRQMFPLAESDGRRQDMGAWTTSALKRVYNTLNTTEPDISETQKEAITKLLEAIKKLVTH</sequence>
<dbReference type="InterPro" id="IPR005350">
    <property type="entry name" value="UPF0137"/>
</dbReference>
<protein>
    <submittedName>
        <fullName evidence="3">CT583 family protein</fullName>
    </submittedName>
</protein>
<dbReference type="Proteomes" id="UP000722121">
    <property type="component" value="Unassembled WGS sequence"/>
</dbReference>
<accession>A0ABS3ATX2</accession>
<evidence type="ECO:0000313" key="4">
    <source>
        <dbReference type="Proteomes" id="UP000722121"/>
    </source>
</evidence>
<reference evidence="3 4" key="1">
    <citation type="submission" date="2021-02" db="EMBL/GenBank/DDBJ databases">
        <title>Activity-based single-cell genomes from oceanic crustal fluid captures similar information to metagenomic and metatranscriptomic surveys with orders of magnitude less sampling.</title>
        <authorList>
            <person name="D'Angelo T.S."/>
            <person name="Orcutt B.N."/>
        </authorList>
    </citation>
    <scope>NUCLEOTIDE SEQUENCE [LARGE SCALE GENOMIC DNA]</scope>
    <source>
        <strain evidence="3">AH-315-G07</strain>
    </source>
</reference>
<evidence type="ECO:0000256" key="1">
    <source>
        <dbReference type="ARBA" id="ARBA00006121"/>
    </source>
</evidence>
<comment type="caution">
    <text evidence="3">The sequence shown here is derived from an EMBL/GenBank/DDBJ whole genome shotgun (WGS) entry which is preliminary data.</text>
</comment>
<feature type="coiled-coil region" evidence="2">
    <location>
        <begin position="43"/>
        <end position="78"/>
    </location>
</feature>